<dbReference type="AlphaFoldDB" id="A0A9D9NQD9"/>
<keyword evidence="1" id="KW-0732">Signal</keyword>
<evidence type="ECO:0008006" key="4">
    <source>
        <dbReference type="Google" id="ProtNLM"/>
    </source>
</evidence>
<name>A0A9D9NQD9_9BACT</name>
<reference evidence="2" key="2">
    <citation type="journal article" date="2021" name="PeerJ">
        <title>Extensive microbial diversity within the chicken gut microbiome revealed by metagenomics and culture.</title>
        <authorList>
            <person name="Gilroy R."/>
            <person name="Ravi A."/>
            <person name="Getino M."/>
            <person name="Pursley I."/>
            <person name="Horton D.L."/>
            <person name="Alikhan N.F."/>
            <person name="Baker D."/>
            <person name="Gharbi K."/>
            <person name="Hall N."/>
            <person name="Watson M."/>
            <person name="Adriaenssens E.M."/>
            <person name="Foster-Nyarko E."/>
            <person name="Jarju S."/>
            <person name="Secka A."/>
            <person name="Antonio M."/>
            <person name="Oren A."/>
            <person name="Chaudhuri R.R."/>
            <person name="La Ragione R."/>
            <person name="Hildebrand F."/>
            <person name="Pallen M.J."/>
        </authorList>
    </citation>
    <scope>NUCLEOTIDE SEQUENCE</scope>
    <source>
        <strain evidence="2">B3-2255</strain>
    </source>
</reference>
<comment type="caution">
    <text evidence="2">The sequence shown here is derived from an EMBL/GenBank/DDBJ whole genome shotgun (WGS) entry which is preliminary data.</text>
</comment>
<organism evidence="2 3">
    <name type="scientific">Candidatus Merdivivens faecigallinarum</name>
    <dbReference type="NCBI Taxonomy" id="2840871"/>
    <lineage>
        <taxon>Bacteria</taxon>
        <taxon>Pseudomonadati</taxon>
        <taxon>Bacteroidota</taxon>
        <taxon>Bacteroidia</taxon>
        <taxon>Bacteroidales</taxon>
        <taxon>Muribaculaceae</taxon>
        <taxon>Muribaculaceae incertae sedis</taxon>
        <taxon>Candidatus Merdivivens</taxon>
    </lineage>
</organism>
<accession>A0A9D9NQD9</accession>
<evidence type="ECO:0000256" key="1">
    <source>
        <dbReference type="SAM" id="SignalP"/>
    </source>
</evidence>
<feature type="chain" id="PRO_5038626232" description="LPP20 lipoprotein" evidence="1">
    <location>
        <begin position="22"/>
        <end position="184"/>
    </location>
</feature>
<dbReference type="EMBL" id="JADILY010000112">
    <property type="protein sequence ID" value="MBO8481982.1"/>
    <property type="molecule type" value="Genomic_DNA"/>
</dbReference>
<protein>
    <recommendedName>
        <fullName evidence="4">LPP20 lipoprotein</fullName>
    </recommendedName>
</protein>
<reference evidence="2" key="1">
    <citation type="submission" date="2020-10" db="EMBL/GenBank/DDBJ databases">
        <authorList>
            <person name="Gilroy R."/>
        </authorList>
    </citation>
    <scope>NUCLEOTIDE SEQUENCE</scope>
    <source>
        <strain evidence="2">B3-2255</strain>
    </source>
</reference>
<dbReference type="Proteomes" id="UP000823772">
    <property type="component" value="Unassembled WGS sequence"/>
</dbReference>
<feature type="signal peptide" evidence="1">
    <location>
        <begin position="1"/>
        <end position="21"/>
    </location>
</feature>
<sequence>MKQIIRFAVIGILLLSLASCGASRKREASPITTYIMPGSEYLSGNGLIRGWGTGTSDSESAARKKARIEASTELASILSQTVNSAIEQYTTALSEGISAESKSLLIEKSSIAVEQTLVGATIIYDRFRKDDSTGQYTFYIVLELKGKEYLNELYKELGTQSDLDKDLLERIFLKTIDESGKLQK</sequence>
<dbReference type="PROSITE" id="PS51257">
    <property type="entry name" value="PROKAR_LIPOPROTEIN"/>
    <property type="match status" value="1"/>
</dbReference>
<evidence type="ECO:0000313" key="2">
    <source>
        <dbReference type="EMBL" id="MBO8481982.1"/>
    </source>
</evidence>
<gene>
    <name evidence="2" type="ORF">IAC87_05495</name>
</gene>
<proteinExistence type="predicted"/>
<evidence type="ECO:0000313" key="3">
    <source>
        <dbReference type="Proteomes" id="UP000823772"/>
    </source>
</evidence>